<organism evidence="2 3">
    <name type="scientific">Amblyomma americanum</name>
    <name type="common">Lone star tick</name>
    <dbReference type="NCBI Taxonomy" id="6943"/>
    <lineage>
        <taxon>Eukaryota</taxon>
        <taxon>Metazoa</taxon>
        <taxon>Ecdysozoa</taxon>
        <taxon>Arthropoda</taxon>
        <taxon>Chelicerata</taxon>
        <taxon>Arachnida</taxon>
        <taxon>Acari</taxon>
        <taxon>Parasitiformes</taxon>
        <taxon>Ixodida</taxon>
        <taxon>Ixodoidea</taxon>
        <taxon>Ixodidae</taxon>
        <taxon>Amblyomminae</taxon>
        <taxon>Amblyomma</taxon>
    </lineage>
</organism>
<gene>
    <name evidence="2" type="ORF">V5799_015951</name>
</gene>
<keyword evidence="3" id="KW-1185">Reference proteome</keyword>
<evidence type="ECO:0000313" key="3">
    <source>
        <dbReference type="Proteomes" id="UP001321473"/>
    </source>
</evidence>
<accession>A0AAQ4F6E0</accession>
<comment type="caution">
    <text evidence="2">The sequence shown here is derived from an EMBL/GenBank/DDBJ whole genome shotgun (WGS) entry which is preliminary data.</text>
</comment>
<name>A0AAQ4F6E0_AMBAM</name>
<evidence type="ECO:0000313" key="2">
    <source>
        <dbReference type="EMBL" id="KAK8782707.1"/>
    </source>
</evidence>
<dbReference type="AlphaFoldDB" id="A0AAQ4F6E0"/>
<reference evidence="2 3" key="1">
    <citation type="journal article" date="2023" name="Arcadia Sci">
        <title>De novo assembly of a long-read Amblyomma americanum tick genome.</title>
        <authorList>
            <person name="Chou S."/>
            <person name="Poskanzer K.E."/>
            <person name="Rollins M."/>
            <person name="Thuy-Boun P.S."/>
        </authorList>
    </citation>
    <scope>NUCLEOTIDE SEQUENCE [LARGE SCALE GENOMIC DNA]</scope>
    <source>
        <strain evidence="2">F_SG_1</strain>
        <tissue evidence="2">Salivary glands</tissue>
    </source>
</reference>
<feature type="region of interest" description="Disordered" evidence="1">
    <location>
        <begin position="70"/>
        <end position="90"/>
    </location>
</feature>
<sequence length="90" mass="9529">MRAAVPGISRLTRQQLIQVHDARLCGVCRRLSTCPKMSPTSGVTYTGVYDPTALCECMFRVAAGMLRPTDQSGALRNGGATALEAESAGK</sequence>
<dbReference type="EMBL" id="JARKHS020006378">
    <property type="protein sequence ID" value="KAK8782707.1"/>
    <property type="molecule type" value="Genomic_DNA"/>
</dbReference>
<dbReference type="Proteomes" id="UP001321473">
    <property type="component" value="Unassembled WGS sequence"/>
</dbReference>
<proteinExistence type="predicted"/>
<protein>
    <submittedName>
        <fullName evidence="2">Uncharacterized protein</fullName>
    </submittedName>
</protein>
<evidence type="ECO:0000256" key="1">
    <source>
        <dbReference type="SAM" id="MobiDB-lite"/>
    </source>
</evidence>